<name>A0ACA9LU82_9GLOM</name>
<comment type="caution">
    <text evidence="1">The sequence shown here is derived from an EMBL/GenBank/DDBJ whole genome shotgun (WGS) entry which is preliminary data.</text>
</comment>
<sequence length="166" mass="19217">MDTMNHTDSSSSPSSGLTRNEQILIAHVVLSLIPCLITIPLGIFIARFLRRISLWFHLHWILQVIFSTIPIIVGFVIVHHFMDKSHFNWADVPHSAVGHIITFVMVFEVIFGVVYNFVDRLHLNKLRILHNYVGYLTLILVIVDTALGIILWEVPYIWLYLFVAWI</sequence>
<proteinExistence type="predicted"/>
<evidence type="ECO:0000313" key="2">
    <source>
        <dbReference type="Proteomes" id="UP000789920"/>
    </source>
</evidence>
<protein>
    <submittedName>
        <fullName evidence="1">5494_t:CDS:1</fullName>
    </submittedName>
</protein>
<dbReference type="EMBL" id="CAJVQC010005233">
    <property type="protein sequence ID" value="CAG8551193.1"/>
    <property type="molecule type" value="Genomic_DNA"/>
</dbReference>
<evidence type="ECO:0000313" key="1">
    <source>
        <dbReference type="EMBL" id="CAG8551193.1"/>
    </source>
</evidence>
<gene>
    <name evidence="1" type="ORF">RPERSI_LOCUS3965</name>
</gene>
<accession>A0ACA9LU82</accession>
<feature type="non-terminal residue" evidence="1">
    <location>
        <position position="166"/>
    </location>
</feature>
<reference evidence="1" key="1">
    <citation type="submission" date="2021-06" db="EMBL/GenBank/DDBJ databases">
        <authorList>
            <person name="Kallberg Y."/>
            <person name="Tangrot J."/>
            <person name="Rosling A."/>
        </authorList>
    </citation>
    <scope>NUCLEOTIDE SEQUENCE</scope>
    <source>
        <strain evidence="1">MA461A</strain>
    </source>
</reference>
<organism evidence="1 2">
    <name type="scientific">Racocetra persica</name>
    <dbReference type="NCBI Taxonomy" id="160502"/>
    <lineage>
        <taxon>Eukaryota</taxon>
        <taxon>Fungi</taxon>
        <taxon>Fungi incertae sedis</taxon>
        <taxon>Mucoromycota</taxon>
        <taxon>Glomeromycotina</taxon>
        <taxon>Glomeromycetes</taxon>
        <taxon>Diversisporales</taxon>
        <taxon>Gigasporaceae</taxon>
        <taxon>Racocetra</taxon>
    </lineage>
</organism>
<dbReference type="Proteomes" id="UP000789920">
    <property type="component" value="Unassembled WGS sequence"/>
</dbReference>
<keyword evidence="2" id="KW-1185">Reference proteome</keyword>